<evidence type="ECO:0000313" key="4">
    <source>
        <dbReference type="Proteomes" id="UP000293300"/>
    </source>
</evidence>
<dbReference type="SUPFAM" id="SSF110296">
    <property type="entry name" value="Oligoxyloglucan reducing end-specific cellobiohydrolase"/>
    <property type="match status" value="2"/>
</dbReference>
<keyword evidence="4" id="KW-1185">Reference proteome</keyword>
<sequence length="735" mass="83424">MKRKQKVILTIQLLVSLLINGQEWTYYKDFPNNISTKEIVLNDAGTLFLWTSDNRFFYKTITNGSWIEFSNEQSNSPINPRCISVDKSSNRFYVGDSYSGGLYYTSDYGLTWQQSFFANNTETGLHEPITKLSNIKNQNRFYGATIGEIGSENMIVKYTNSGQQAEFIEYDPSMNPDNAISELFYTTNQKLLIGTKAGGIWVGDNNGTSFNQSNFNHYKISCFTEDSSGRVYALGNDENAGTPFLIYSDNYIDWQYIALPNQTEHYTTIHYDLFSQNLWLGSETKIYKTTIINNATSIWYNALFNNGEQSEIKIIGDNNGNLYNFSKQKIAQKLNAEGDNWININNGLSGTITKALFNSNNQIFASNYTTNNISIALNQFADWTNVNIGGNNNSGIRNMFMTTNGILYVNTGAKIKKSTNSGLTYTDITPQNTNYIFQFYVGEAGDLFIVNFNQQDTVYHSTDQGQSWSLLHTFPSFFSFFPDPIKTIAQDSNGVIYVTMSTIEIFSGIYKIYYSTNGGLTWNTKVIDDPNIDHYDVAVFTKNNKTFVQLGGFVYSFNYDQPNDLVIVNAPSVFDHLNYLWVDNLDNYYIYDSGLYKSSDGGENWTYLGKPDSLPTDAMIDDLLFDSNNRAYIVASHTTLPSQRGFYYVSELLSVENPVNKNDWIVFPVPAENTLNLNTYNQIKKVSIYDMLGKKIEQIDNPTNTIDISKLASGNYLLSIHDFNSQVRSVKFVKK</sequence>
<evidence type="ECO:0000259" key="2">
    <source>
        <dbReference type="Pfam" id="PF18962"/>
    </source>
</evidence>
<dbReference type="NCBIfam" id="TIGR04183">
    <property type="entry name" value="Por_Secre_tail"/>
    <property type="match status" value="1"/>
</dbReference>
<comment type="caution">
    <text evidence="3">The sequence shown here is derived from an EMBL/GenBank/DDBJ whole genome shotgun (WGS) entry which is preliminary data.</text>
</comment>
<dbReference type="CDD" id="cd15482">
    <property type="entry name" value="Sialidase_non-viral"/>
    <property type="match status" value="1"/>
</dbReference>
<keyword evidence="1" id="KW-0732">Signal</keyword>
<proteinExistence type="predicted"/>
<organism evidence="3 4">
    <name type="scientific">Flavobacterium silvisoli</name>
    <dbReference type="NCBI Taxonomy" id="2529433"/>
    <lineage>
        <taxon>Bacteria</taxon>
        <taxon>Pseudomonadati</taxon>
        <taxon>Bacteroidota</taxon>
        <taxon>Flavobacteriia</taxon>
        <taxon>Flavobacteriales</taxon>
        <taxon>Flavobacteriaceae</taxon>
        <taxon>Flavobacterium</taxon>
    </lineage>
</organism>
<accession>A0A4Q9Z3I9</accession>
<protein>
    <submittedName>
        <fullName evidence="3">T9SS type A sorting domain-containing protein</fullName>
    </submittedName>
</protein>
<evidence type="ECO:0000256" key="1">
    <source>
        <dbReference type="ARBA" id="ARBA00022729"/>
    </source>
</evidence>
<dbReference type="Proteomes" id="UP000293300">
    <property type="component" value="Unassembled WGS sequence"/>
</dbReference>
<feature type="domain" description="Secretion system C-terminal sorting" evidence="2">
    <location>
        <begin position="666"/>
        <end position="728"/>
    </location>
</feature>
<dbReference type="AlphaFoldDB" id="A0A4Q9Z3I9"/>
<dbReference type="EMBL" id="SJPE01000005">
    <property type="protein sequence ID" value="TBX69900.1"/>
    <property type="molecule type" value="Genomic_DNA"/>
</dbReference>
<name>A0A4Q9Z3I9_9FLAO</name>
<dbReference type="InterPro" id="IPR015943">
    <property type="entry name" value="WD40/YVTN_repeat-like_dom_sf"/>
</dbReference>
<reference evidence="3 4" key="1">
    <citation type="submission" date="2019-02" db="EMBL/GenBank/DDBJ databases">
        <title>Flavobacterium sp. RD-2-33 isolated from forest soil.</title>
        <authorList>
            <person name="Chaudhary D.K."/>
        </authorList>
    </citation>
    <scope>NUCLEOTIDE SEQUENCE [LARGE SCALE GENOMIC DNA]</scope>
    <source>
        <strain evidence="3 4">RD-2-33</strain>
    </source>
</reference>
<gene>
    <name evidence="3" type="ORF">EZL74_05650</name>
</gene>
<dbReference type="Gene3D" id="2.130.10.10">
    <property type="entry name" value="YVTN repeat-like/Quinoprotein amine dehydrogenase"/>
    <property type="match status" value="2"/>
</dbReference>
<dbReference type="InterPro" id="IPR026444">
    <property type="entry name" value="Secre_tail"/>
</dbReference>
<dbReference type="RefSeq" id="WP_131475629.1">
    <property type="nucleotide sequence ID" value="NZ_SJPE01000005.1"/>
</dbReference>
<dbReference type="OrthoDB" id="9757947at2"/>
<evidence type="ECO:0000313" key="3">
    <source>
        <dbReference type="EMBL" id="TBX69900.1"/>
    </source>
</evidence>
<dbReference type="Pfam" id="PF18962">
    <property type="entry name" value="Por_Secre_tail"/>
    <property type="match status" value="1"/>
</dbReference>